<sequence length="547" mass="60022">MEAPPSHLPSLPLEPRGDFKVASVVDRLGLGDTYISHTRKSLNASNVKAPTQDPLRPTASASDNKVQDASIAATAGQINAPLLAGVKGASNGVDQTAHFSFNFIMNGNPSASNEYSINNNTEPPGSTIDETDTTSRVKSSISTSKDATEEKISISADVTSTGGMRTTLASSALVTKVNERQTAPLPCTIQEFDIAFQEMTERTIVAYKKTSSLLSQYRRSSKQANWRRSLQIHEASIQGRSLEIHKVLRASLNAKSRSKELLQASCDRIHTRLSELQEDIHLFQSQIGSKPRDDSQDEKARLEHLPKGLNTWYEQLVKGVAAYEKATDELIVRQIVPPSQDNSLQRLFIDAQASSTLKQCLCRVCPEECHGFHTAYLKLEPESPNAVSNDLGGENPPAEENPEAMWQYTKDTLIWLKVVSNITVGHQPFIIDNDIPASFDGPEEPGDIPGNEGMQQPSRKRRASSTSLEPASKSQKTRQLHRHLDSGTASIELCPEFLTQHDTTDRALMKIVDNGGCDHSIYYLDEAERSAYGAYYITLNTASPCSG</sequence>
<organism evidence="1 2">
    <name type="scientific">Lasiodiplodia mahajangana</name>
    <dbReference type="NCBI Taxonomy" id="1108764"/>
    <lineage>
        <taxon>Eukaryota</taxon>
        <taxon>Fungi</taxon>
        <taxon>Dikarya</taxon>
        <taxon>Ascomycota</taxon>
        <taxon>Pezizomycotina</taxon>
        <taxon>Dothideomycetes</taxon>
        <taxon>Dothideomycetes incertae sedis</taxon>
        <taxon>Botryosphaeriales</taxon>
        <taxon>Botryosphaeriaceae</taxon>
        <taxon>Lasiodiplodia</taxon>
    </lineage>
</organism>
<accession>A0ACC2JIZ0</accession>
<dbReference type="EMBL" id="JAPUUL010001464">
    <property type="protein sequence ID" value="KAJ8127337.1"/>
    <property type="molecule type" value="Genomic_DNA"/>
</dbReference>
<reference evidence="1" key="1">
    <citation type="submission" date="2022-12" db="EMBL/GenBank/DDBJ databases">
        <title>Genome Sequence of Lasiodiplodia mahajangana.</title>
        <authorList>
            <person name="Buettner E."/>
        </authorList>
    </citation>
    <scope>NUCLEOTIDE SEQUENCE</scope>
    <source>
        <strain evidence="1">VT137</strain>
    </source>
</reference>
<protein>
    <submittedName>
        <fullName evidence="1">Uncharacterized protein</fullName>
    </submittedName>
</protein>
<evidence type="ECO:0000313" key="2">
    <source>
        <dbReference type="Proteomes" id="UP001153332"/>
    </source>
</evidence>
<name>A0ACC2JIZ0_9PEZI</name>
<comment type="caution">
    <text evidence="1">The sequence shown here is derived from an EMBL/GenBank/DDBJ whole genome shotgun (WGS) entry which is preliminary data.</text>
</comment>
<evidence type="ECO:0000313" key="1">
    <source>
        <dbReference type="EMBL" id="KAJ8127337.1"/>
    </source>
</evidence>
<keyword evidence="2" id="KW-1185">Reference proteome</keyword>
<proteinExistence type="predicted"/>
<dbReference type="Proteomes" id="UP001153332">
    <property type="component" value="Unassembled WGS sequence"/>
</dbReference>
<gene>
    <name evidence="1" type="ORF">O1611_g6298</name>
</gene>